<proteinExistence type="predicted"/>
<protein>
    <submittedName>
        <fullName evidence="1">Uncharacterized protein</fullName>
    </submittedName>
</protein>
<sequence length="105" mass="12455">MNYENIVNIVDGIVENEFRHIQETLEKDFTDTNLDYKQNTLITEKLNKALEKETTEDQQRLIRELEASISNEWIELCKFYFREGLRAGLSNLKFLNEIDNVEVIL</sequence>
<name>L1Q494_9CLOT</name>
<evidence type="ECO:0000313" key="1">
    <source>
        <dbReference type="EMBL" id="EKY22799.1"/>
    </source>
</evidence>
<dbReference type="EMBL" id="AMEZ01000120">
    <property type="protein sequence ID" value="EKY22799.1"/>
    <property type="molecule type" value="Genomic_DNA"/>
</dbReference>
<evidence type="ECO:0000313" key="2">
    <source>
        <dbReference type="Proteomes" id="UP000010420"/>
    </source>
</evidence>
<dbReference type="PATRIC" id="fig|545697.3.peg.3097"/>
<dbReference type="STRING" id="545697.HMPREF0216_03164"/>
<dbReference type="RefSeq" id="WP_005215796.1">
    <property type="nucleotide sequence ID" value="NZ_KB291705.1"/>
</dbReference>
<gene>
    <name evidence="1" type="ORF">HMPREF0216_03164</name>
</gene>
<comment type="caution">
    <text evidence="1">The sequence shown here is derived from an EMBL/GenBank/DDBJ whole genome shotgun (WGS) entry which is preliminary data.</text>
</comment>
<dbReference type="OrthoDB" id="1937550at2"/>
<accession>L1Q494</accession>
<reference evidence="1 2" key="1">
    <citation type="submission" date="2012-05" db="EMBL/GenBank/DDBJ databases">
        <authorList>
            <person name="Weinstock G."/>
            <person name="Sodergren E."/>
            <person name="Lobos E.A."/>
            <person name="Fulton L."/>
            <person name="Fulton R."/>
            <person name="Courtney L."/>
            <person name="Fronick C."/>
            <person name="O'Laughlin M."/>
            <person name="Godfrey J."/>
            <person name="Wilson R.M."/>
            <person name="Miner T."/>
            <person name="Farmer C."/>
            <person name="Delehaunty K."/>
            <person name="Cordes M."/>
            <person name="Minx P."/>
            <person name="Tomlinson C."/>
            <person name="Chen J."/>
            <person name="Wollam A."/>
            <person name="Pepin K.H."/>
            <person name="Bhonagiri V."/>
            <person name="Zhang X."/>
            <person name="Suruliraj S."/>
            <person name="Warren W."/>
            <person name="Mitreva M."/>
            <person name="Mardis E.R."/>
            <person name="Wilson R.K."/>
        </authorList>
    </citation>
    <scope>NUCLEOTIDE SEQUENCE [LARGE SCALE GENOMIC DNA]</scope>
    <source>
        <strain evidence="1 2">DSM 1785</strain>
    </source>
</reference>
<organism evidence="1 2">
    <name type="scientific">Clostridium celatum DSM 1785</name>
    <dbReference type="NCBI Taxonomy" id="545697"/>
    <lineage>
        <taxon>Bacteria</taxon>
        <taxon>Bacillati</taxon>
        <taxon>Bacillota</taxon>
        <taxon>Clostridia</taxon>
        <taxon>Eubacteriales</taxon>
        <taxon>Clostridiaceae</taxon>
        <taxon>Clostridium</taxon>
    </lineage>
</organism>
<dbReference type="eggNOG" id="ENOG50328CQ">
    <property type="taxonomic scope" value="Bacteria"/>
</dbReference>
<dbReference type="AlphaFoldDB" id="L1Q494"/>
<dbReference type="HOGENOM" id="CLU_2245232_0_0_9"/>
<dbReference type="Proteomes" id="UP000010420">
    <property type="component" value="Unassembled WGS sequence"/>
</dbReference>
<keyword evidence="2" id="KW-1185">Reference proteome</keyword>